<comment type="pathway">
    <text evidence="2">Amino-acid degradation; L-proline degradation into L-glutamate; L-glutamate from L-proline: step 1/2.</text>
</comment>
<accession>A0ABZ1BQ72</accession>
<keyword evidence="6" id="KW-0274">FAD</keyword>
<comment type="catalytic activity">
    <reaction evidence="9">
        <text>L-proline + a quinone = (S)-1-pyrroline-5-carboxylate + a quinol + H(+)</text>
        <dbReference type="Rhea" id="RHEA:23784"/>
        <dbReference type="ChEBI" id="CHEBI:15378"/>
        <dbReference type="ChEBI" id="CHEBI:17388"/>
        <dbReference type="ChEBI" id="CHEBI:24646"/>
        <dbReference type="ChEBI" id="CHEBI:60039"/>
        <dbReference type="ChEBI" id="CHEBI:132124"/>
        <dbReference type="EC" id="1.5.5.2"/>
    </reaction>
</comment>
<dbReference type="RefSeq" id="WP_324669076.1">
    <property type="nucleotide sequence ID" value="NZ_CP141614.1"/>
</dbReference>
<keyword evidence="7" id="KW-0560">Oxidoreductase</keyword>
<evidence type="ECO:0000313" key="12">
    <source>
        <dbReference type="Proteomes" id="UP001333102"/>
    </source>
</evidence>
<dbReference type="PANTHER" id="PTHR13914:SF0">
    <property type="entry name" value="PROLINE DEHYDROGENASE 1, MITOCHONDRIAL"/>
    <property type="match status" value="1"/>
</dbReference>
<dbReference type="PANTHER" id="PTHR13914">
    <property type="entry name" value="PROLINE OXIDASE"/>
    <property type="match status" value="1"/>
</dbReference>
<dbReference type="InterPro" id="IPR015659">
    <property type="entry name" value="Proline_oxidase"/>
</dbReference>
<evidence type="ECO:0000256" key="2">
    <source>
        <dbReference type="ARBA" id="ARBA00004739"/>
    </source>
</evidence>
<dbReference type="PIRSF" id="PIRSF000196">
    <property type="entry name" value="Pro_dehydrog"/>
    <property type="match status" value="1"/>
</dbReference>
<keyword evidence="8" id="KW-0642">Proline metabolism</keyword>
<dbReference type="InterPro" id="IPR002872">
    <property type="entry name" value="Proline_DH_dom"/>
</dbReference>
<evidence type="ECO:0000313" key="11">
    <source>
        <dbReference type="EMBL" id="WRP14706.1"/>
    </source>
</evidence>
<dbReference type="SUPFAM" id="SSF51730">
    <property type="entry name" value="FAD-linked oxidoreductase"/>
    <property type="match status" value="1"/>
</dbReference>
<dbReference type="Proteomes" id="UP001333102">
    <property type="component" value="Chromosome"/>
</dbReference>
<evidence type="ECO:0000256" key="7">
    <source>
        <dbReference type="ARBA" id="ARBA00023002"/>
    </source>
</evidence>
<evidence type="ECO:0000256" key="8">
    <source>
        <dbReference type="ARBA" id="ARBA00023062"/>
    </source>
</evidence>
<evidence type="ECO:0000256" key="9">
    <source>
        <dbReference type="ARBA" id="ARBA00048779"/>
    </source>
</evidence>
<feature type="domain" description="Proline dehydrogenase" evidence="10">
    <location>
        <begin position="49"/>
        <end position="301"/>
    </location>
</feature>
<keyword evidence="5" id="KW-0547">Nucleotide-binding</keyword>
<evidence type="ECO:0000259" key="10">
    <source>
        <dbReference type="Pfam" id="PF01619"/>
    </source>
</evidence>
<comment type="cofactor">
    <cofactor evidence="1">
        <name>FAD</name>
        <dbReference type="ChEBI" id="CHEBI:57692"/>
    </cofactor>
</comment>
<evidence type="ECO:0000256" key="3">
    <source>
        <dbReference type="ARBA" id="ARBA00012695"/>
    </source>
</evidence>
<dbReference type="EC" id="1.5.5.2" evidence="3"/>
<dbReference type="Pfam" id="PF01619">
    <property type="entry name" value="Pro_dh"/>
    <property type="match status" value="1"/>
</dbReference>
<reference evidence="12" key="1">
    <citation type="submission" date="2023-12" db="EMBL/GenBank/DDBJ databases">
        <title>Novel isolates from deep terrestrial aquifers shed light on the physiology and ecology of the class Limnochordia.</title>
        <authorList>
            <person name="Karnachuk O.V."/>
            <person name="Lukina A.P."/>
            <person name="Avakyan M.R."/>
            <person name="Kadnikov V."/>
            <person name="Begmatov S."/>
            <person name="Beletsky A.V."/>
            <person name="Mardanov A.V."/>
            <person name="Ravin N.V."/>
        </authorList>
    </citation>
    <scope>NUCLEOTIDE SEQUENCE [LARGE SCALE GENOMIC DNA]</scope>
    <source>
        <strain evidence="12">LN</strain>
    </source>
</reference>
<proteinExistence type="predicted"/>
<organism evidence="11 12">
    <name type="scientific">Geochorda subterranea</name>
    <dbReference type="NCBI Taxonomy" id="3109564"/>
    <lineage>
        <taxon>Bacteria</taxon>
        <taxon>Bacillati</taxon>
        <taxon>Bacillota</taxon>
        <taxon>Limnochordia</taxon>
        <taxon>Limnochordales</taxon>
        <taxon>Geochordaceae</taxon>
        <taxon>Geochorda</taxon>
    </lineage>
</organism>
<evidence type="ECO:0000256" key="1">
    <source>
        <dbReference type="ARBA" id="ARBA00001974"/>
    </source>
</evidence>
<keyword evidence="12" id="KW-1185">Reference proteome</keyword>
<evidence type="ECO:0000256" key="5">
    <source>
        <dbReference type="ARBA" id="ARBA00022741"/>
    </source>
</evidence>
<protein>
    <recommendedName>
        <fullName evidence="3">proline dehydrogenase</fullName>
        <ecNumber evidence="3">1.5.5.2</ecNumber>
    </recommendedName>
</protein>
<evidence type="ECO:0000256" key="4">
    <source>
        <dbReference type="ARBA" id="ARBA00022630"/>
    </source>
</evidence>
<dbReference type="InterPro" id="IPR029041">
    <property type="entry name" value="FAD-linked_oxidoreductase-like"/>
</dbReference>
<dbReference type="EMBL" id="CP141614">
    <property type="protein sequence ID" value="WRP14706.1"/>
    <property type="molecule type" value="Genomic_DNA"/>
</dbReference>
<dbReference type="Gene3D" id="3.20.20.220">
    <property type="match status" value="1"/>
</dbReference>
<gene>
    <name evidence="11" type="ORF">VLY81_00610</name>
</gene>
<keyword evidence="4" id="KW-0285">Flavoprotein</keyword>
<name>A0ABZ1BQ72_9FIRM</name>
<dbReference type="InterPro" id="IPR008219">
    <property type="entry name" value="PRODH_bac_arc"/>
</dbReference>
<sequence length="307" mass="33893">MLGSQLVFRRLILGVAGNPLVSRMVTRHGLSLGARRFVAGETLEEGLRVVAALRARGMSATLDYLGEKVTDLAAARQAASTYCEMLRALSAAGLGPNVSLKLSQLGLTIDPGACLADVRRVVEVAAELGGFVRLDMEESALVDDTLTIYRALVREFPGRVGIVLQAYLYRTQTDLRGLLPLGPNVRLCKGAYSEPPSVAYPRKRDVDASFLRLLELALREAAFTAVATHDERIIREAKRMIVEADARGRAEFQMLFGVKPRLQQALVDEGWPLRIYVPFGTHWYPYFVRRLAERPANLAFVLRGLRG</sequence>
<evidence type="ECO:0000256" key="6">
    <source>
        <dbReference type="ARBA" id="ARBA00022827"/>
    </source>
</evidence>